<keyword evidence="3 4" id="KW-0342">GTP-binding</keyword>
<dbReference type="GO" id="GO:0005524">
    <property type="term" value="F:ATP binding"/>
    <property type="evidence" value="ECO:0007669"/>
    <property type="project" value="UniProtKB-UniRule"/>
</dbReference>
<dbReference type="HAMAP" id="MF_00636">
    <property type="entry name" value="RapZ_like"/>
    <property type="match status" value="1"/>
</dbReference>
<reference evidence="7 8" key="1">
    <citation type="submission" date="2014-11" db="EMBL/GenBank/DDBJ databases">
        <title>Draft genome sequence of Kirrobacter mercurialis.</title>
        <authorList>
            <person name="Coil D.A."/>
            <person name="Eisen J.A."/>
        </authorList>
    </citation>
    <scope>NUCLEOTIDE SEQUENCE [LARGE SCALE GENOMIC DNA]</scope>
    <source>
        <strain evidence="7 8">Coronado</strain>
    </source>
</reference>
<comment type="caution">
    <text evidence="7">The sequence shown here is derived from an EMBL/GenBank/DDBJ whole genome shotgun (WGS) entry which is preliminary data.</text>
</comment>
<dbReference type="OrthoDB" id="9784461at2"/>
<dbReference type="PIRSF" id="PIRSF005052">
    <property type="entry name" value="P-loopkin"/>
    <property type="match status" value="1"/>
</dbReference>
<feature type="binding site" evidence="4">
    <location>
        <begin position="17"/>
        <end position="24"/>
    </location>
    <ligand>
        <name>ATP</name>
        <dbReference type="ChEBI" id="CHEBI:30616"/>
    </ligand>
</feature>
<dbReference type="GO" id="GO:0005525">
    <property type="term" value="F:GTP binding"/>
    <property type="evidence" value="ECO:0007669"/>
    <property type="project" value="UniProtKB-UniRule"/>
</dbReference>
<dbReference type="PANTHER" id="PTHR30448">
    <property type="entry name" value="RNASE ADAPTER PROTEIN RAPZ"/>
    <property type="match status" value="1"/>
</dbReference>
<dbReference type="InterPro" id="IPR053931">
    <property type="entry name" value="RapZ_C"/>
</dbReference>
<name>A0A0B2BXL3_9SPHN</name>
<dbReference type="Proteomes" id="UP000030988">
    <property type="component" value="Unassembled WGS sequence"/>
</dbReference>
<dbReference type="Pfam" id="PF03668">
    <property type="entry name" value="RapZ-like_N"/>
    <property type="match status" value="1"/>
</dbReference>
<dbReference type="InterPro" id="IPR005337">
    <property type="entry name" value="RapZ-like"/>
</dbReference>
<feature type="binding site" evidence="4">
    <location>
        <begin position="64"/>
        <end position="67"/>
    </location>
    <ligand>
        <name>GTP</name>
        <dbReference type="ChEBI" id="CHEBI:37565"/>
    </ligand>
</feature>
<protein>
    <submittedName>
        <fullName evidence="7">Nucleotide-binding protein</fullName>
    </submittedName>
</protein>
<dbReference type="EMBL" id="JTDN01000001">
    <property type="protein sequence ID" value="KHL26189.1"/>
    <property type="molecule type" value="Genomic_DNA"/>
</dbReference>
<feature type="domain" description="RapZ-like N-terminal" evidence="5">
    <location>
        <begin position="12"/>
        <end position="163"/>
    </location>
</feature>
<dbReference type="InterPro" id="IPR053930">
    <property type="entry name" value="RapZ-like_N"/>
</dbReference>
<evidence type="ECO:0000259" key="6">
    <source>
        <dbReference type="Pfam" id="PF22740"/>
    </source>
</evidence>
<dbReference type="RefSeq" id="WP_039095235.1">
    <property type="nucleotide sequence ID" value="NZ_JTDN01000001.1"/>
</dbReference>
<evidence type="ECO:0000259" key="5">
    <source>
        <dbReference type="Pfam" id="PF03668"/>
    </source>
</evidence>
<proteinExistence type="inferred from homology"/>
<dbReference type="NCBIfam" id="NF003828">
    <property type="entry name" value="PRK05416.1"/>
    <property type="match status" value="1"/>
</dbReference>
<sequence length="302" mass="32970">MATDSPVPPRRLLLLTGLLGAGKTTALRELEDLGWEAIDNFPIRLLDRLVDGDGSGEALAIGFDSRTRGFLPAEVIARAAALGQRGDTQLASLFLDCRSSELVRRYNETRRRHHLAQDLPVTAAIAAERELLAPLRDWADMLIDTTDLNSNDLQFRIRELFSASAPHEMAVTLTSFGFARGMPPIADLVFDMRFLDNPHWEADLRERTGLDEAVGAYIARDPGFAPNLTRIVELLADLLPRYAARGKSHVSIAVGCTGGKHRSVYTAERIAAGLRADGFSPTVLHRNLAGRGAALLEGPDRA</sequence>
<feature type="domain" description="RapZ C-terminal" evidence="6">
    <location>
        <begin position="169"/>
        <end position="288"/>
    </location>
</feature>
<dbReference type="SUPFAM" id="SSF52540">
    <property type="entry name" value="P-loop containing nucleoside triphosphate hydrolases"/>
    <property type="match status" value="1"/>
</dbReference>
<dbReference type="AlphaFoldDB" id="A0A0B2BXL3"/>
<dbReference type="PANTHER" id="PTHR30448:SF0">
    <property type="entry name" value="RNASE ADAPTER PROTEIN RAPZ"/>
    <property type="match status" value="1"/>
</dbReference>
<keyword evidence="2 4" id="KW-0067">ATP-binding</keyword>
<dbReference type="STRING" id="1572751.PK98_06750"/>
<evidence type="ECO:0000256" key="2">
    <source>
        <dbReference type="ARBA" id="ARBA00022840"/>
    </source>
</evidence>
<gene>
    <name evidence="7" type="ORF">PK98_06750</name>
</gene>
<evidence type="ECO:0000256" key="1">
    <source>
        <dbReference type="ARBA" id="ARBA00022741"/>
    </source>
</evidence>
<evidence type="ECO:0000256" key="4">
    <source>
        <dbReference type="HAMAP-Rule" id="MF_00636"/>
    </source>
</evidence>
<evidence type="ECO:0000313" key="7">
    <source>
        <dbReference type="EMBL" id="KHL26189.1"/>
    </source>
</evidence>
<dbReference type="Pfam" id="PF22740">
    <property type="entry name" value="PapZ_C"/>
    <property type="match status" value="1"/>
</dbReference>
<keyword evidence="1 4" id="KW-0547">Nucleotide-binding</keyword>
<evidence type="ECO:0000256" key="3">
    <source>
        <dbReference type="ARBA" id="ARBA00023134"/>
    </source>
</evidence>
<keyword evidence="8" id="KW-1185">Reference proteome</keyword>
<evidence type="ECO:0000313" key="8">
    <source>
        <dbReference type="Proteomes" id="UP000030988"/>
    </source>
</evidence>
<accession>A0A0B2BXL3</accession>
<organism evidence="7 8">
    <name type="scientific">Croceibacterium mercuriale</name>
    <dbReference type="NCBI Taxonomy" id="1572751"/>
    <lineage>
        <taxon>Bacteria</taxon>
        <taxon>Pseudomonadati</taxon>
        <taxon>Pseudomonadota</taxon>
        <taxon>Alphaproteobacteria</taxon>
        <taxon>Sphingomonadales</taxon>
        <taxon>Erythrobacteraceae</taxon>
        <taxon>Croceibacterium</taxon>
    </lineage>
</organism>
<dbReference type="InterPro" id="IPR027417">
    <property type="entry name" value="P-loop_NTPase"/>
</dbReference>